<dbReference type="InterPro" id="IPR002173">
    <property type="entry name" value="Carboh/pur_kinase_PfkB_CS"/>
</dbReference>
<organism evidence="1">
    <name type="scientific">marine sediment metagenome</name>
    <dbReference type="NCBI Taxonomy" id="412755"/>
    <lineage>
        <taxon>unclassified sequences</taxon>
        <taxon>metagenomes</taxon>
        <taxon>ecological metagenomes</taxon>
    </lineage>
</organism>
<sequence length="92" mass="10112">MQEKSANMKREYTIVGLGEVLWDMFPQGKYFGGAPANFAYHTSALGHKGIIASRIGKDILGKEIIGTIATLGLTREYIQISAQSLFQYASKI</sequence>
<name>X1LP67_9ZZZZ</name>
<dbReference type="InterPro" id="IPR029056">
    <property type="entry name" value="Ribokinase-like"/>
</dbReference>
<comment type="caution">
    <text evidence="1">The sequence shown here is derived from an EMBL/GenBank/DDBJ whole genome shotgun (WGS) entry which is preliminary data.</text>
</comment>
<reference evidence="1" key="1">
    <citation type="journal article" date="2014" name="Front. Microbiol.">
        <title>High frequency of phylogenetically diverse reductive dehalogenase-homologous genes in deep subseafloor sedimentary metagenomes.</title>
        <authorList>
            <person name="Kawai M."/>
            <person name="Futagami T."/>
            <person name="Toyoda A."/>
            <person name="Takaki Y."/>
            <person name="Nishi S."/>
            <person name="Hori S."/>
            <person name="Arai W."/>
            <person name="Tsubouchi T."/>
            <person name="Morono Y."/>
            <person name="Uchiyama I."/>
            <person name="Ito T."/>
            <person name="Fujiyama A."/>
            <person name="Inagaki F."/>
            <person name="Takami H."/>
        </authorList>
    </citation>
    <scope>NUCLEOTIDE SEQUENCE</scope>
    <source>
        <strain evidence="1">Expedition CK06-06</strain>
    </source>
</reference>
<dbReference type="EMBL" id="BARV01008474">
    <property type="protein sequence ID" value="GAI04185.1"/>
    <property type="molecule type" value="Genomic_DNA"/>
</dbReference>
<proteinExistence type="predicted"/>
<dbReference type="PROSITE" id="PS00583">
    <property type="entry name" value="PFKB_KINASES_1"/>
    <property type="match status" value="1"/>
</dbReference>
<accession>X1LP67</accession>
<dbReference type="Gene3D" id="3.40.1190.20">
    <property type="match status" value="1"/>
</dbReference>
<protein>
    <recommendedName>
        <fullName evidence="2">Carbohydrate kinase PfkB domain-containing protein</fullName>
    </recommendedName>
</protein>
<feature type="non-terminal residue" evidence="1">
    <location>
        <position position="92"/>
    </location>
</feature>
<dbReference type="GO" id="GO:0016301">
    <property type="term" value="F:kinase activity"/>
    <property type="evidence" value="ECO:0007669"/>
    <property type="project" value="InterPro"/>
</dbReference>
<dbReference type="AlphaFoldDB" id="X1LP67"/>
<evidence type="ECO:0008006" key="2">
    <source>
        <dbReference type="Google" id="ProtNLM"/>
    </source>
</evidence>
<evidence type="ECO:0000313" key="1">
    <source>
        <dbReference type="EMBL" id="GAI04185.1"/>
    </source>
</evidence>
<dbReference type="SUPFAM" id="SSF53613">
    <property type="entry name" value="Ribokinase-like"/>
    <property type="match status" value="1"/>
</dbReference>
<gene>
    <name evidence="1" type="ORF">S06H3_17025</name>
</gene>